<keyword evidence="3" id="KW-1185">Reference proteome</keyword>
<proteinExistence type="predicted"/>
<reference evidence="2 3" key="1">
    <citation type="submission" date="2024-02" db="EMBL/GenBank/DDBJ databases">
        <title>Marinospirillum sp. MEB 164 isolated from Lonar lake sediment.</title>
        <authorList>
            <person name="Joshi A."/>
            <person name="Thite S."/>
        </authorList>
    </citation>
    <scope>NUCLEOTIDE SEQUENCE [LARGE SCALE GENOMIC DNA]</scope>
    <source>
        <strain evidence="2 3">MEB164</strain>
    </source>
</reference>
<feature type="transmembrane region" description="Helical" evidence="1">
    <location>
        <begin position="60"/>
        <end position="77"/>
    </location>
</feature>
<feature type="transmembrane region" description="Helical" evidence="1">
    <location>
        <begin position="7"/>
        <end position="40"/>
    </location>
</feature>
<accession>A0ABW8PYB3</accession>
<organism evidence="2 3">
    <name type="scientific">Marinospirillum alkalitolerans</name>
    <dbReference type="NCBI Taxonomy" id="3123374"/>
    <lineage>
        <taxon>Bacteria</taxon>
        <taxon>Pseudomonadati</taxon>
        <taxon>Pseudomonadota</taxon>
        <taxon>Gammaproteobacteria</taxon>
        <taxon>Oceanospirillales</taxon>
        <taxon>Oceanospirillaceae</taxon>
        <taxon>Marinospirillum</taxon>
    </lineage>
</organism>
<evidence type="ECO:0000313" key="3">
    <source>
        <dbReference type="Proteomes" id="UP001621714"/>
    </source>
</evidence>
<keyword evidence="1" id="KW-1133">Transmembrane helix</keyword>
<evidence type="ECO:0000256" key="1">
    <source>
        <dbReference type="SAM" id="Phobius"/>
    </source>
</evidence>
<dbReference type="Proteomes" id="UP001621714">
    <property type="component" value="Unassembled WGS sequence"/>
</dbReference>
<dbReference type="EMBL" id="JBANFI010000004">
    <property type="protein sequence ID" value="MFK7160826.1"/>
    <property type="molecule type" value="Genomic_DNA"/>
</dbReference>
<evidence type="ECO:0000313" key="2">
    <source>
        <dbReference type="EMBL" id="MFK7160826.1"/>
    </source>
</evidence>
<dbReference type="RefSeq" id="WP_405338922.1">
    <property type="nucleotide sequence ID" value="NZ_JBANFI010000004.1"/>
</dbReference>
<comment type="caution">
    <text evidence="2">The sequence shown here is derived from an EMBL/GenBank/DDBJ whole genome shotgun (WGS) entry which is preliminary data.</text>
</comment>
<sequence>MKWTDGLGWFLGCSLILVGFWLTGFYLLTGLMLALVGFLWWPPSRQAMMQRLNLPPMPLLHVGVTLCLLVIALFAFIGRHGEILEQRAFEAGYPSLEAWQEAQRQPSRESHQAE</sequence>
<name>A0ABW8PYB3_9GAMM</name>
<gene>
    <name evidence="2" type="ORF">V6U78_07225</name>
</gene>
<protein>
    <submittedName>
        <fullName evidence="2">Uncharacterized protein</fullName>
    </submittedName>
</protein>
<keyword evidence="1" id="KW-0812">Transmembrane</keyword>
<keyword evidence="1" id="KW-0472">Membrane</keyword>